<evidence type="ECO:0008006" key="3">
    <source>
        <dbReference type="Google" id="ProtNLM"/>
    </source>
</evidence>
<name>A0A7K0C9S6_9ACTN</name>
<comment type="caution">
    <text evidence="1">The sequence shown here is derived from an EMBL/GenBank/DDBJ whole genome shotgun (WGS) entry which is preliminary data.</text>
</comment>
<accession>A0A7K0C9S6</accession>
<dbReference type="RefSeq" id="WP_153541489.1">
    <property type="nucleotide sequence ID" value="NZ_WEGH01000006.1"/>
</dbReference>
<reference evidence="1 2" key="1">
    <citation type="submission" date="2019-10" db="EMBL/GenBank/DDBJ databases">
        <title>Actinomadura rubteroloni sp. nov. and Actinomadura macrotermitis sp. nov., isolated from the gut of fungus growing-termite Macrotermes natalensis.</title>
        <authorList>
            <person name="Benndorf R."/>
            <person name="Martin K."/>
            <person name="Kuefner M."/>
            <person name="De Beer W."/>
            <person name="Kaster A.-K."/>
            <person name="Vollmers J."/>
            <person name="Poulsen M."/>
            <person name="Beemelmanns C."/>
        </authorList>
    </citation>
    <scope>NUCLEOTIDE SEQUENCE [LARGE SCALE GENOMIC DNA]</scope>
    <source>
        <strain evidence="1 2">RB68</strain>
    </source>
</reference>
<dbReference type="Proteomes" id="UP000487268">
    <property type="component" value="Unassembled WGS sequence"/>
</dbReference>
<protein>
    <recommendedName>
        <fullName evidence="3">MarR family transcriptional regulator</fullName>
    </recommendedName>
</protein>
<proteinExistence type="predicted"/>
<dbReference type="AlphaFoldDB" id="A0A7K0C9S6"/>
<organism evidence="1 2">
    <name type="scientific">Actinomadura macrotermitis</name>
    <dbReference type="NCBI Taxonomy" id="2585200"/>
    <lineage>
        <taxon>Bacteria</taxon>
        <taxon>Bacillati</taxon>
        <taxon>Actinomycetota</taxon>
        <taxon>Actinomycetes</taxon>
        <taxon>Streptosporangiales</taxon>
        <taxon>Thermomonosporaceae</taxon>
        <taxon>Actinomadura</taxon>
    </lineage>
</organism>
<sequence length="77" mass="8350">MDDKRADVQALSPFQLLVYETVAELDKSGTAADIATLQDLIDSPEEDLWAALSTLVSANHLHSTPQGYVLGPHDWSA</sequence>
<evidence type="ECO:0000313" key="2">
    <source>
        <dbReference type="Proteomes" id="UP000487268"/>
    </source>
</evidence>
<dbReference type="OrthoDB" id="3479840at2"/>
<gene>
    <name evidence="1" type="ORF">ACRB68_76500</name>
</gene>
<dbReference type="EMBL" id="WEGH01000006">
    <property type="protein sequence ID" value="MQY09524.1"/>
    <property type="molecule type" value="Genomic_DNA"/>
</dbReference>
<keyword evidence="2" id="KW-1185">Reference proteome</keyword>
<evidence type="ECO:0000313" key="1">
    <source>
        <dbReference type="EMBL" id="MQY09524.1"/>
    </source>
</evidence>